<name>A0A8S1PFN0_9CILI</name>
<reference evidence="1" key="1">
    <citation type="submission" date="2021-01" db="EMBL/GenBank/DDBJ databases">
        <authorList>
            <consortium name="Genoscope - CEA"/>
            <person name="William W."/>
        </authorList>
    </citation>
    <scope>NUCLEOTIDE SEQUENCE</scope>
</reference>
<accession>A0A8S1PFN0</accession>
<dbReference type="EMBL" id="CAJJDN010000076">
    <property type="protein sequence ID" value="CAD8101729.1"/>
    <property type="molecule type" value="Genomic_DNA"/>
</dbReference>
<dbReference type="Proteomes" id="UP000692954">
    <property type="component" value="Unassembled WGS sequence"/>
</dbReference>
<keyword evidence="2" id="KW-1185">Reference proteome</keyword>
<sequence>MLQESILKLNQLLDQYSQSKMNDAQELLTLEQQLQHSTSEFHTLKVSYEKYYEIWRELLLQNEYKPTDPVAIRQVGSGKKSLLKQQLSSNIDPLLATVQHLNAISLKELDKLIKLIQNEPPFQTPTFVIDSDIPLDRLIEQQRNQINKETSSICVWIIDYWSSIERFTRIFDQYINLISKYEDKVQNSIKTSSELSIQRQIKLSSDEIKKKSISEKDLNLQKDSCIQCCQF</sequence>
<gene>
    <name evidence="1" type="ORF">PSON_ATCC_30995.1.T0760145</name>
</gene>
<proteinExistence type="predicted"/>
<dbReference type="AlphaFoldDB" id="A0A8S1PFN0"/>
<dbReference type="OrthoDB" id="304981at2759"/>
<organism evidence="1 2">
    <name type="scientific">Paramecium sonneborni</name>
    <dbReference type="NCBI Taxonomy" id="65129"/>
    <lineage>
        <taxon>Eukaryota</taxon>
        <taxon>Sar</taxon>
        <taxon>Alveolata</taxon>
        <taxon>Ciliophora</taxon>
        <taxon>Intramacronucleata</taxon>
        <taxon>Oligohymenophorea</taxon>
        <taxon>Peniculida</taxon>
        <taxon>Parameciidae</taxon>
        <taxon>Paramecium</taxon>
    </lineage>
</organism>
<evidence type="ECO:0000313" key="1">
    <source>
        <dbReference type="EMBL" id="CAD8101729.1"/>
    </source>
</evidence>
<protein>
    <submittedName>
        <fullName evidence="1">Uncharacterized protein</fullName>
    </submittedName>
</protein>
<comment type="caution">
    <text evidence="1">The sequence shown here is derived from an EMBL/GenBank/DDBJ whole genome shotgun (WGS) entry which is preliminary data.</text>
</comment>
<evidence type="ECO:0000313" key="2">
    <source>
        <dbReference type="Proteomes" id="UP000692954"/>
    </source>
</evidence>